<comment type="caution">
    <text evidence="1">The sequence shown here is derived from an EMBL/GenBank/DDBJ whole genome shotgun (WGS) entry which is preliminary data.</text>
</comment>
<accession>A0ABV0YZ25</accession>
<dbReference type="Proteomes" id="UP001469553">
    <property type="component" value="Unassembled WGS sequence"/>
</dbReference>
<evidence type="ECO:0000313" key="1">
    <source>
        <dbReference type="EMBL" id="MEQ2299154.1"/>
    </source>
</evidence>
<sequence length="131" mass="14610">MHFKLNFVATKQDIFAPDQVRGNHIPHGDRRSSEYPSCINSQVKRPRLQHFPGNLLQSPTQAGTAVASLLICSKKKKNPGREERGRGGGEHCFLSLQSSRTHPLGVITGPTCSVGCVKVQTYRFYPAFRYI</sequence>
<organism evidence="1 2">
    <name type="scientific">Ameca splendens</name>
    <dbReference type="NCBI Taxonomy" id="208324"/>
    <lineage>
        <taxon>Eukaryota</taxon>
        <taxon>Metazoa</taxon>
        <taxon>Chordata</taxon>
        <taxon>Craniata</taxon>
        <taxon>Vertebrata</taxon>
        <taxon>Euteleostomi</taxon>
        <taxon>Actinopterygii</taxon>
        <taxon>Neopterygii</taxon>
        <taxon>Teleostei</taxon>
        <taxon>Neoteleostei</taxon>
        <taxon>Acanthomorphata</taxon>
        <taxon>Ovalentaria</taxon>
        <taxon>Atherinomorphae</taxon>
        <taxon>Cyprinodontiformes</taxon>
        <taxon>Goodeidae</taxon>
        <taxon>Ameca</taxon>
    </lineage>
</organism>
<protein>
    <submittedName>
        <fullName evidence="1">Uncharacterized protein</fullName>
    </submittedName>
</protein>
<keyword evidence="2" id="KW-1185">Reference proteome</keyword>
<name>A0ABV0YZ25_9TELE</name>
<proteinExistence type="predicted"/>
<evidence type="ECO:0000313" key="2">
    <source>
        <dbReference type="Proteomes" id="UP001469553"/>
    </source>
</evidence>
<reference evidence="1 2" key="1">
    <citation type="submission" date="2021-06" db="EMBL/GenBank/DDBJ databases">
        <authorList>
            <person name="Palmer J.M."/>
        </authorList>
    </citation>
    <scope>NUCLEOTIDE SEQUENCE [LARGE SCALE GENOMIC DNA]</scope>
    <source>
        <strain evidence="1 2">AS_MEX2019</strain>
        <tissue evidence="1">Muscle</tissue>
    </source>
</reference>
<gene>
    <name evidence="1" type="ORF">AMECASPLE_012496</name>
</gene>
<dbReference type="EMBL" id="JAHRIP010047812">
    <property type="protein sequence ID" value="MEQ2299154.1"/>
    <property type="molecule type" value="Genomic_DNA"/>
</dbReference>